<feature type="domain" description="Methyltransferase" evidence="2">
    <location>
        <begin position="55"/>
        <end position="151"/>
    </location>
</feature>
<dbReference type="InterPro" id="IPR029063">
    <property type="entry name" value="SAM-dependent_MTases_sf"/>
</dbReference>
<organism evidence="3 4">
    <name type="scientific">Pedobacter planticolens</name>
    <dbReference type="NCBI Taxonomy" id="2679964"/>
    <lineage>
        <taxon>Bacteria</taxon>
        <taxon>Pseudomonadati</taxon>
        <taxon>Bacteroidota</taxon>
        <taxon>Sphingobacteriia</taxon>
        <taxon>Sphingobacteriales</taxon>
        <taxon>Sphingobacteriaceae</taxon>
        <taxon>Pedobacter</taxon>
    </lineage>
</organism>
<dbReference type="Pfam" id="PF13649">
    <property type="entry name" value="Methyltransf_25"/>
    <property type="match status" value="1"/>
</dbReference>
<keyword evidence="4" id="KW-1185">Reference proteome</keyword>
<dbReference type="Proteomes" id="UP000601055">
    <property type="component" value="Unassembled WGS sequence"/>
</dbReference>
<dbReference type="GO" id="GO:0008168">
    <property type="term" value="F:methyltransferase activity"/>
    <property type="evidence" value="ECO:0007669"/>
    <property type="project" value="UniProtKB-KW"/>
</dbReference>
<dbReference type="PANTHER" id="PTHR43861">
    <property type="entry name" value="TRANS-ACONITATE 2-METHYLTRANSFERASE-RELATED"/>
    <property type="match status" value="1"/>
</dbReference>
<dbReference type="CDD" id="cd02440">
    <property type="entry name" value="AdoMet_MTases"/>
    <property type="match status" value="1"/>
</dbReference>
<dbReference type="SUPFAM" id="SSF53335">
    <property type="entry name" value="S-adenosyl-L-methionine-dependent methyltransferases"/>
    <property type="match status" value="1"/>
</dbReference>
<dbReference type="RefSeq" id="WP_182921334.1">
    <property type="nucleotide sequence ID" value="NZ_WNXD01000001.1"/>
</dbReference>
<protein>
    <submittedName>
        <fullName evidence="3">Methyltransferase domain-containing protein</fullName>
    </submittedName>
</protein>
<evidence type="ECO:0000256" key="1">
    <source>
        <dbReference type="ARBA" id="ARBA00022679"/>
    </source>
</evidence>
<name>A0A923DXV4_9SPHI</name>
<dbReference type="InterPro" id="IPR041698">
    <property type="entry name" value="Methyltransf_25"/>
</dbReference>
<dbReference type="GO" id="GO:0032259">
    <property type="term" value="P:methylation"/>
    <property type="evidence" value="ECO:0007669"/>
    <property type="project" value="UniProtKB-KW"/>
</dbReference>
<comment type="caution">
    <text evidence="3">The sequence shown here is derived from an EMBL/GenBank/DDBJ whole genome shotgun (WGS) entry which is preliminary data.</text>
</comment>
<keyword evidence="1" id="KW-0808">Transferase</keyword>
<evidence type="ECO:0000313" key="4">
    <source>
        <dbReference type="Proteomes" id="UP000601055"/>
    </source>
</evidence>
<proteinExistence type="predicted"/>
<dbReference type="EMBL" id="WNXD01000001">
    <property type="protein sequence ID" value="MBB2144650.1"/>
    <property type="molecule type" value="Genomic_DNA"/>
</dbReference>
<evidence type="ECO:0000313" key="3">
    <source>
        <dbReference type="EMBL" id="MBB2144650.1"/>
    </source>
</evidence>
<reference evidence="3" key="1">
    <citation type="submission" date="2019-11" db="EMBL/GenBank/DDBJ databases">
        <title>Description of Pedobacter sp. LMG 31464T.</title>
        <authorList>
            <person name="Carlier A."/>
            <person name="Qi S."/>
            <person name="Vandamme P."/>
        </authorList>
    </citation>
    <scope>NUCLEOTIDE SEQUENCE</scope>
    <source>
        <strain evidence="3">LMG 31464</strain>
    </source>
</reference>
<sequence>MEKVLTENEFLVQSAFSKQSKIFDELYSNNTIINYKRERVRNHILQYVKPGKQLLELNSGTGEDALFFAQNGFKVHATDISVGMQTKLQEKVIEARQEANVSNELCSFTQLELLKNKGPFDLIYSNFAGLNCTAELDVVSSSFADLLKDDGVVTLVILPKFCLWETLLLFKGKFKTAFRRFFSANGRISYLEGIYFKCWYYNPSFIKTHLKTDFEVLSIEGLCTIVPPSYIEHFAEKYPKIYQRLVKLENKLKYSWPWRSIGDYYIISLKKRSTV</sequence>
<dbReference type="Gene3D" id="3.40.50.150">
    <property type="entry name" value="Vaccinia Virus protein VP39"/>
    <property type="match status" value="1"/>
</dbReference>
<dbReference type="AlphaFoldDB" id="A0A923DXV4"/>
<keyword evidence="3" id="KW-0489">Methyltransferase</keyword>
<gene>
    <name evidence="3" type="ORF">GM921_04095</name>
</gene>
<evidence type="ECO:0000259" key="2">
    <source>
        <dbReference type="Pfam" id="PF13649"/>
    </source>
</evidence>
<accession>A0A923DXV4</accession>